<proteinExistence type="predicted"/>
<protein>
    <submittedName>
        <fullName evidence="2">Unnamed protein product</fullName>
    </submittedName>
</protein>
<organism evidence="2 3">
    <name type="scientific">Ambrosiozyma monospora</name>
    <name type="common">Yeast</name>
    <name type="synonym">Endomycopsis monosporus</name>
    <dbReference type="NCBI Taxonomy" id="43982"/>
    <lineage>
        <taxon>Eukaryota</taxon>
        <taxon>Fungi</taxon>
        <taxon>Dikarya</taxon>
        <taxon>Ascomycota</taxon>
        <taxon>Saccharomycotina</taxon>
        <taxon>Pichiomycetes</taxon>
        <taxon>Pichiales</taxon>
        <taxon>Pichiaceae</taxon>
        <taxon>Ambrosiozyma</taxon>
    </lineage>
</organism>
<gene>
    <name evidence="2" type="ORF">Amon01_000188000</name>
</gene>
<evidence type="ECO:0000313" key="2">
    <source>
        <dbReference type="EMBL" id="GMG21279.1"/>
    </source>
</evidence>
<name>A0A9W7DE89_AMBMO</name>
<evidence type="ECO:0000313" key="3">
    <source>
        <dbReference type="Proteomes" id="UP001165063"/>
    </source>
</evidence>
<feature type="region of interest" description="Disordered" evidence="1">
    <location>
        <begin position="127"/>
        <end position="149"/>
    </location>
</feature>
<sequence length="229" mass="26179">MSCMIEPNTTGFQEAIMKLKPTSKKLKPTTTPATSPITLKTVNSTASSSTKVDSIVDFQPFTQYQSIKVPTPRQASSPPHTPTLSYNPSHTPDFSRHSSPRTPTRTLAHKYNSVYRVQAENYQEFSSRYHNSNNPDVESIPESQSIQASVEQAPYSSPESIALIAAQIATQKGHEPYLDYICCDQKGSYRYRDVHRPHMFWFKIKTIISKWLREDRERRIPYSVIDRSY</sequence>
<keyword evidence="3" id="KW-1185">Reference proteome</keyword>
<dbReference type="Proteomes" id="UP001165063">
    <property type="component" value="Unassembled WGS sequence"/>
</dbReference>
<comment type="caution">
    <text evidence="2">The sequence shown here is derived from an EMBL/GenBank/DDBJ whole genome shotgun (WGS) entry which is preliminary data.</text>
</comment>
<feature type="region of interest" description="Disordered" evidence="1">
    <location>
        <begin position="67"/>
        <end position="106"/>
    </location>
</feature>
<accession>A0A9W7DE89</accession>
<dbReference type="AlphaFoldDB" id="A0A9W7DE89"/>
<evidence type="ECO:0000256" key="1">
    <source>
        <dbReference type="SAM" id="MobiDB-lite"/>
    </source>
</evidence>
<reference evidence="2" key="1">
    <citation type="submission" date="2023-04" db="EMBL/GenBank/DDBJ databases">
        <title>Ambrosiozyma monospora NBRC 1965.</title>
        <authorList>
            <person name="Ichikawa N."/>
            <person name="Sato H."/>
            <person name="Tonouchi N."/>
        </authorList>
    </citation>
    <scope>NUCLEOTIDE SEQUENCE</scope>
    <source>
        <strain evidence="2">NBRC 1965</strain>
    </source>
</reference>
<feature type="compositionally biased region" description="Polar residues" evidence="1">
    <location>
        <begin position="67"/>
        <end position="92"/>
    </location>
</feature>
<dbReference type="EMBL" id="BSXU01000615">
    <property type="protein sequence ID" value="GMG21279.1"/>
    <property type="molecule type" value="Genomic_DNA"/>
</dbReference>